<evidence type="ECO:0000313" key="1">
    <source>
        <dbReference type="EMBL" id="MBB4861304.1"/>
    </source>
</evidence>
<accession>A0A7W7NZ75</accession>
<protein>
    <submittedName>
        <fullName evidence="1">Uncharacterized protein</fullName>
    </submittedName>
</protein>
<dbReference type="AlphaFoldDB" id="A0A7W7NZ75"/>
<dbReference type="EMBL" id="JACHLI010000001">
    <property type="protein sequence ID" value="MBB4861304.1"/>
    <property type="molecule type" value="Genomic_DNA"/>
</dbReference>
<dbReference type="RefSeq" id="WP_184585575.1">
    <property type="nucleotide sequence ID" value="NZ_JACHLI010000001.1"/>
</dbReference>
<organism evidence="1 2">
    <name type="scientific">Pseudomonas nitroreducens</name>
    <dbReference type="NCBI Taxonomy" id="46680"/>
    <lineage>
        <taxon>Bacteria</taxon>
        <taxon>Pseudomonadati</taxon>
        <taxon>Pseudomonadota</taxon>
        <taxon>Gammaproteobacteria</taxon>
        <taxon>Pseudomonadales</taxon>
        <taxon>Pseudomonadaceae</taxon>
        <taxon>Pseudomonas</taxon>
    </lineage>
</organism>
<gene>
    <name evidence="1" type="ORF">HNP46_000115</name>
</gene>
<reference evidence="1 2" key="1">
    <citation type="submission" date="2020-08" db="EMBL/GenBank/DDBJ databases">
        <title>Functional genomics of gut bacteria from endangered species of beetles.</title>
        <authorList>
            <person name="Carlos-Shanley C."/>
        </authorList>
    </citation>
    <scope>NUCLEOTIDE SEQUENCE [LARGE SCALE GENOMIC DNA]</scope>
    <source>
        <strain evidence="1 2">S00179</strain>
    </source>
</reference>
<name>A0A7W7NZ75_PSENT</name>
<dbReference type="Proteomes" id="UP000566995">
    <property type="component" value="Unassembled WGS sequence"/>
</dbReference>
<proteinExistence type="predicted"/>
<comment type="caution">
    <text evidence="1">The sequence shown here is derived from an EMBL/GenBank/DDBJ whole genome shotgun (WGS) entry which is preliminary data.</text>
</comment>
<sequence>MFTSDLEILMGAGLETPYVAAGSLISYLSESACMVHKLFPALGDLVEEEDGALCALFVSKLPAIEALEAVAIEREPTAPAEDGEQEWLIQVEAGALGWQFIYRGFSRPELKSHLVMLEWLPGGFNKLLDLHDCFVAESKELKGMWKIDSEIEKEAFSRYMLMTGGSTLFAPYDGLGFIDQAIASMGEEVFVGKGACSTLRAYPVEWKYL</sequence>
<evidence type="ECO:0000313" key="2">
    <source>
        <dbReference type="Proteomes" id="UP000566995"/>
    </source>
</evidence>